<dbReference type="RefSeq" id="YP_010841639.1">
    <property type="nucleotide sequence ID" value="NC_079139.1"/>
</dbReference>
<protein>
    <submittedName>
        <fullName evidence="1">Uncharacterized protein</fullName>
    </submittedName>
</protein>
<dbReference type="Proteomes" id="UP001321479">
    <property type="component" value="Segment"/>
</dbReference>
<sequence>MSSVFFQISGNTFIEASKLHARNNDFAIRIISFANGVPEFVYLPDLSLDQLSLLALILRGRIIQNVDNYNDLYNRWYRTILIL</sequence>
<dbReference type="GeneID" id="80558236"/>
<evidence type="ECO:0000313" key="2">
    <source>
        <dbReference type="Proteomes" id="UP001321479"/>
    </source>
</evidence>
<name>A0ABM7NSB9_9VIRU</name>
<proteinExistence type="predicted"/>
<keyword evidence="2" id="KW-1185">Reference proteome</keyword>
<accession>A0ABM7NSB9</accession>
<dbReference type="EMBL" id="AP024483">
    <property type="protein sequence ID" value="BCS83031.1"/>
    <property type="molecule type" value="Genomic_DNA"/>
</dbReference>
<evidence type="ECO:0000313" key="1">
    <source>
        <dbReference type="EMBL" id="BCS83031.1"/>
    </source>
</evidence>
<reference evidence="1 2" key="1">
    <citation type="submission" date="2021-02" db="EMBL/GenBank/DDBJ databases">
        <title>Cotonvirus japonicus, which uses Golgi apparatus of host cells for its virion factory, phylogenetically links tailed tupanvirus and icosahedral mimivirus.</title>
        <authorList>
            <person name="Takahashi H."/>
            <person name="Fukaya S."/>
            <person name="Song C."/>
            <person name="Murata K."/>
            <person name="Takemura M."/>
        </authorList>
    </citation>
    <scope>NUCLEOTIDE SEQUENCE [LARGE SCALE GENOMIC DNA]</scope>
</reference>
<organism evidence="1 2">
    <name type="scientific">Cotonvirus japonicus</name>
    <dbReference type="NCBI Taxonomy" id="2811091"/>
    <lineage>
        <taxon>Viruses</taxon>
        <taxon>Varidnaviria</taxon>
        <taxon>Bamfordvirae</taxon>
        <taxon>Nucleocytoviricota</taxon>
        <taxon>Megaviricetes</taxon>
        <taxon>Imitervirales</taxon>
        <taxon>Mimiviridae</taxon>
        <taxon>Megamimivirinae</taxon>
        <taxon>Cotonvirus</taxon>
        <taxon>Cotonvirus japonicum</taxon>
    </lineage>
</organism>